<dbReference type="Proteomes" id="UP001597380">
    <property type="component" value="Unassembled WGS sequence"/>
</dbReference>
<comment type="caution">
    <text evidence="9">The sequence shown here is derived from an EMBL/GenBank/DDBJ whole genome shotgun (WGS) entry which is preliminary data.</text>
</comment>
<dbReference type="NCBIfam" id="NF006948">
    <property type="entry name" value="PRK09430.1"/>
    <property type="match status" value="1"/>
</dbReference>
<gene>
    <name evidence="7 9" type="primary">djlA</name>
    <name evidence="9" type="ORF">ACFSJ3_09845</name>
</gene>
<sequence length="279" mass="31325">MKLRIWGKVFGAAIGFVLGKFPGMVFGAALGHLFDRSLAKQIDHAGGFSALFGQPQVASQAFYFYAMFSVMGHIAKARGQVTPKQIQAVSAVIRQMQLTEEAQKEAQAAFREGKDPAFPLERTLSEFRYACAGRHDVLQVYLEAQIQVAYAEPPLASEQRKLLAEVARVLGFDTNSFNRLLTMIEAEMAFRQQQDRSERAKTPSAQHGALRQAYRLLGVERTDDDSKIKKAYRKLMAQHHPDKLAGKNVPEEVMRLAKQKSQDIQAAYEVIKQHRKSRS</sequence>
<evidence type="ECO:0000256" key="6">
    <source>
        <dbReference type="ARBA" id="ARBA00023186"/>
    </source>
</evidence>
<dbReference type="SUPFAM" id="SSF46565">
    <property type="entry name" value="Chaperone J-domain"/>
    <property type="match status" value="1"/>
</dbReference>
<feature type="topological domain" description="Periplasmic" evidence="7">
    <location>
        <begin position="1"/>
        <end position="8"/>
    </location>
</feature>
<evidence type="ECO:0000256" key="4">
    <source>
        <dbReference type="ARBA" id="ARBA00022989"/>
    </source>
</evidence>
<dbReference type="Pfam" id="PF00226">
    <property type="entry name" value="DnaJ"/>
    <property type="match status" value="1"/>
</dbReference>
<dbReference type="PROSITE" id="PS50076">
    <property type="entry name" value="DNAJ_2"/>
    <property type="match status" value="1"/>
</dbReference>
<comment type="domain">
    <text evidence="7">The transmembrane domain is a dimerization domain.</text>
</comment>
<keyword evidence="10" id="KW-1185">Reference proteome</keyword>
<comment type="subunit">
    <text evidence="7">Homodimer.</text>
</comment>
<dbReference type="Gene3D" id="1.10.3680.10">
    <property type="entry name" value="TerB-like"/>
    <property type="match status" value="1"/>
</dbReference>
<evidence type="ECO:0000256" key="7">
    <source>
        <dbReference type="HAMAP-Rule" id="MF_01153"/>
    </source>
</evidence>
<dbReference type="PRINTS" id="PR00625">
    <property type="entry name" value="JDOMAIN"/>
</dbReference>
<keyword evidence="5 7" id="KW-0472">Membrane</keyword>
<evidence type="ECO:0000256" key="5">
    <source>
        <dbReference type="ARBA" id="ARBA00023136"/>
    </source>
</evidence>
<dbReference type="SMART" id="SM00271">
    <property type="entry name" value="DnaJ"/>
    <property type="match status" value="1"/>
</dbReference>
<evidence type="ECO:0000256" key="1">
    <source>
        <dbReference type="ARBA" id="ARBA00022475"/>
    </source>
</evidence>
<dbReference type="EMBL" id="JBHUHT010000012">
    <property type="protein sequence ID" value="MFD2096284.1"/>
    <property type="molecule type" value="Genomic_DNA"/>
</dbReference>
<name>A0ABW4XN65_9GAMM</name>
<reference evidence="10" key="1">
    <citation type="journal article" date="2019" name="Int. J. Syst. Evol. Microbiol.">
        <title>The Global Catalogue of Microorganisms (GCM) 10K type strain sequencing project: providing services to taxonomists for standard genome sequencing and annotation.</title>
        <authorList>
            <consortium name="The Broad Institute Genomics Platform"/>
            <consortium name="The Broad Institute Genome Sequencing Center for Infectious Disease"/>
            <person name="Wu L."/>
            <person name="Ma J."/>
        </authorList>
    </citation>
    <scope>NUCLEOTIDE SEQUENCE [LARGE SCALE GENOMIC DNA]</scope>
    <source>
        <strain evidence="10">CGMCC 1.10992</strain>
    </source>
</reference>
<dbReference type="HAMAP" id="MF_01153">
    <property type="entry name" value="DjlA"/>
    <property type="match status" value="1"/>
</dbReference>
<keyword evidence="6 7" id="KW-0143">Chaperone</keyword>
<keyword evidence="1 7" id="KW-1003">Cell membrane</keyword>
<dbReference type="RefSeq" id="WP_345339337.1">
    <property type="nucleotide sequence ID" value="NZ_BAABLI010000008.1"/>
</dbReference>
<evidence type="ECO:0000313" key="9">
    <source>
        <dbReference type="EMBL" id="MFD2096284.1"/>
    </source>
</evidence>
<evidence type="ECO:0000313" key="10">
    <source>
        <dbReference type="Proteomes" id="UP001597380"/>
    </source>
</evidence>
<evidence type="ECO:0000259" key="8">
    <source>
        <dbReference type="PROSITE" id="PS50076"/>
    </source>
</evidence>
<dbReference type="InterPro" id="IPR001623">
    <property type="entry name" value="DnaJ_domain"/>
</dbReference>
<dbReference type="InterPro" id="IPR029024">
    <property type="entry name" value="TerB-like"/>
</dbReference>
<feature type="domain" description="J" evidence="8">
    <location>
        <begin position="212"/>
        <end position="279"/>
    </location>
</feature>
<evidence type="ECO:0000256" key="3">
    <source>
        <dbReference type="ARBA" id="ARBA00022692"/>
    </source>
</evidence>
<comment type="subcellular location">
    <subcellularLocation>
        <location evidence="7">Cell inner membrane</location>
        <topology evidence="7">Single-pass type III membrane protein</topology>
    </subcellularLocation>
</comment>
<organism evidence="9 10">
    <name type="scientific">Corallincola platygyrae</name>
    <dbReference type="NCBI Taxonomy" id="1193278"/>
    <lineage>
        <taxon>Bacteria</taxon>
        <taxon>Pseudomonadati</taxon>
        <taxon>Pseudomonadota</taxon>
        <taxon>Gammaproteobacteria</taxon>
        <taxon>Alteromonadales</taxon>
        <taxon>Psychromonadaceae</taxon>
        <taxon>Corallincola</taxon>
    </lineage>
</organism>
<keyword evidence="3 7" id="KW-0812">Transmembrane</keyword>
<dbReference type="InterPro" id="IPR036869">
    <property type="entry name" value="J_dom_sf"/>
</dbReference>
<dbReference type="Gene3D" id="1.10.287.110">
    <property type="entry name" value="DnaJ domain"/>
    <property type="match status" value="1"/>
</dbReference>
<dbReference type="CDD" id="cd07316">
    <property type="entry name" value="terB_like_DjlA"/>
    <property type="match status" value="1"/>
</dbReference>
<dbReference type="PANTHER" id="PTHR24074">
    <property type="entry name" value="CO-CHAPERONE PROTEIN DJLA"/>
    <property type="match status" value="1"/>
</dbReference>
<accession>A0ABW4XN65</accession>
<dbReference type="CDD" id="cd06257">
    <property type="entry name" value="DnaJ"/>
    <property type="match status" value="1"/>
</dbReference>
<dbReference type="InterPro" id="IPR007791">
    <property type="entry name" value="DjlA_N"/>
</dbReference>
<feature type="topological domain" description="Cytoplasmic" evidence="7">
    <location>
        <begin position="33"/>
        <end position="279"/>
    </location>
</feature>
<keyword evidence="4 7" id="KW-1133">Transmembrane helix</keyword>
<comment type="function">
    <text evidence="7">Regulatory DnaK co-chaperone. Direct interaction between DnaK and DjlA is needed for the induction of the wcaABCDE operon, involved in the synthesis of a colanic acid polysaccharide capsule, possibly through activation of the RcsB/RcsC phosphotransfer signaling pathway. The colanic acid capsule may help the bacterium survive conditions outside the host.</text>
</comment>
<protein>
    <recommendedName>
        <fullName evidence="7">Co-chaperone protein DjlA</fullName>
    </recommendedName>
</protein>
<dbReference type="InterPro" id="IPR050817">
    <property type="entry name" value="DjlA_DnaK_co-chaperone"/>
</dbReference>
<evidence type="ECO:0000256" key="2">
    <source>
        <dbReference type="ARBA" id="ARBA00022519"/>
    </source>
</evidence>
<proteinExistence type="inferred from homology"/>
<dbReference type="InterPro" id="IPR023749">
    <property type="entry name" value="DjlA"/>
</dbReference>
<dbReference type="Pfam" id="PF05099">
    <property type="entry name" value="TerB"/>
    <property type="match status" value="1"/>
</dbReference>
<keyword evidence="2 7" id="KW-0997">Cell inner membrane</keyword>